<accession>A0A8B7NMV0</accession>
<dbReference type="KEGG" id="hazt:108671913"/>
<dbReference type="Gene3D" id="3.90.640.10">
    <property type="entry name" value="Actin, Chain A, domain 4"/>
    <property type="match status" value="1"/>
</dbReference>
<dbReference type="GeneID" id="108671913"/>
<evidence type="ECO:0000313" key="4">
    <source>
        <dbReference type="Proteomes" id="UP000694843"/>
    </source>
</evidence>
<dbReference type="PANTHER" id="PTHR19375">
    <property type="entry name" value="HEAT SHOCK PROTEIN 70KDA"/>
    <property type="match status" value="1"/>
</dbReference>
<protein>
    <submittedName>
        <fullName evidence="5">Heat shock 70 kDa protein 1-like</fullName>
    </submittedName>
</protein>
<dbReference type="SUPFAM" id="SSF100934">
    <property type="entry name" value="Heat shock protein 70kD (HSP70), C-terminal subdomain"/>
    <property type="match status" value="1"/>
</dbReference>
<keyword evidence="3" id="KW-0067">ATP-binding</keyword>
<dbReference type="SUPFAM" id="SSF53067">
    <property type="entry name" value="Actin-like ATPase domain"/>
    <property type="match status" value="1"/>
</dbReference>
<dbReference type="Proteomes" id="UP000694843">
    <property type="component" value="Unplaced"/>
</dbReference>
<proteinExistence type="inferred from homology"/>
<dbReference type="AlphaFoldDB" id="A0A8B7NMV0"/>
<reference evidence="5" key="1">
    <citation type="submission" date="2025-08" db="UniProtKB">
        <authorList>
            <consortium name="RefSeq"/>
        </authorList>
    </citation>
    <scope>IDENTIFICATION</scope>
    <source>
        <tissue evidence="5">Whole organism</tissue>
    </source>
</reference>
<evidence type="ECO:0000256" key="2">
    <source>
        <dbReference type="ARBA" id="ARBA00022741"/>
    </source>
</evidence>
<organism evidence="4 5">
    <name type="scientific">Hyalella azteca</name>
    <name type="common">Amphipod</name>
    <dbReference type="NCBI Taxonomy" id="294128"/>
    <lineage>
        <taxon>Eukaryota</taxon>
        <taxon>Metazoa</taxon>
        <taxon>Ecdysozoa</taxon>
        <taxon>Arthropoda</taxon>
        <taxon>Crustacea</taxon>
        <taxon>Multicrustacea</taxon>
        <taxon>Malacostraca</taxon>
        <taxon>Eumalacostraca</taxon>
        <taxon>Peracarida</taxon>
        <taxon>Amphipoda</taxon>
        <taxon>Senticaudata</taxon>
        <taxon>Talitrida</taxon>
        <taxon>Talitroidea</taxon>
        <taxon>Hyalellidae</taxon>
        <taxon>Hyalella</taxon>
    </lineage>
</organism>
<dbReference type="Pfam" id="PF00012">
    <property type="entry name" value="HSP70"/>
    <property type="match status" value="1"/>
</dbReference>
<dbReference type="InterPro" id="IPR029048">
    <property type="entry name" value="HSP70_C_sf"/>
</dbReference>
<dbReference type="GO" id="GO:0140662">
    <property type="term" value="F:ATP-dependent protein folding chaperone"/>
    <property type="evidence" value="ECO:0007669"/>
    <property type="project" value="InterPro"/>
</dbReference>
<dbReference type="Gene3D" id="1.20.1270.10">
    <property type="match status" value="1"/>
</dbReference>
<dbReference type="InterPro" id="IPR043129">
    <property type="entry name" value="ATPase_NBD"/>
</dbReference>
<gene>
    <name evidence="5" type="primary">LOC108671913</name>
</gene>
<evidence type="ECO:0000256" key="1">
    <source>
        <dbReference type="ARBA" id="ARBA00007381"/>
    </source>
</evidence>
<dbReference type="InterPro" id="IPR013126">
    <property type="entry name" value="Hsp_70_fam"/>
</dbReference>
<dbReference type="Gene3D" id="3.30.420.40">
    <property type="match status" value="2"/>
</dbReference>
<dbReference type="RefSeq" id="XP_018014997.2">
    <property type="nucleotide sequence ID" value="XM_018159508.2"/>
</dbReference>
<dbReference type="PRINTS" id="PR00301">
    <property type="entry name" value="HEATSHOCK70"/>
</dbReference>
<dbReference type="OrthoDB" id="8043844at2759"/>
<dbReference type="GO" id="GO:0005524">
    <property type="term" value="F:ATP binding"/>
    <property type="evidence" value="ECO:0007669"/>
    <property type="project" value="UniProtKB-KW"/>
</dbReference>
<name>A0A8B7NMV0_HYAAZ</name>
<keyword evidence="2" id="KW-0547">Nucleotide-binding</keyword>
<keyword evidence="4" id="KW-1185">Reference proteome</keyword>
<evidence type="ECO:0000313" key="5">
    <source>
        <dbReference type="RefSeq" id="XP_018014997.2"/>
    </source>
</evidence>
<comment type="similarity">
    <text evidence="1">Belongs to the heat shock protein 70 family.</text>
</comment>
<sequence length="239" mass="26875">MITQAAEKVKINLSSQVKDRIQIECLSQGQDLDLGLTRNRLELLCADIFDETLQCVDTAIANAGMATDEIHEVVLVSGSARIPELQKRLKEKFPTKEIKMTINPAEAVVYGAAVQAAMLNNDRSVEDIQLSDVTPLSLGEDIERMMVEMKDIDEKEDQHRALMDASASLEETIVKKKDLLERKKGLKKISQKGYEKIKKVCEEAEVWLEAHGDASKDEFDDKEQQFNESFSELLADLSF</sequence>
<evidence type="ECO:0000256" key="3">
    <source>
        <dbReference type="ARBA" id="ARBA00022840"/>
    </source>
</evidence>